<evidence type="ECO:0000259" key="2">
    <source>
        <dbReference type="PROSITE" id="PS50097"/>
    </source>
</evidence>
<dbReference type="PROSITE" id="PS50097">
    <property type="entry name" value="BTB"/>
    <property type="match status" value="1"/>
</dbReference>
<accession>H2ED02</accession>
<dbReference type="InterPro" id="IPR011044">
    <property type="entry name" value="Quino_amine_DH_bsu"/>
</dbReference>
<gene>
    <name evidence="3" type="ORF">mv_L70</name>
</gene>
<feature type="domain" description="BTB" evidence="2">
    <location>
        <begin position="13"/>
        <end position="84"/>
    </location>
</feature>
<dbReference type="CDD" id="cd18186">
    <property type="entry name" value="BTB_POZ_ZBTB_KLHL-like"/>
    <property type="match status" value="1"/>
</dbReference>
<sequence length="463" mass="54359">MSLSKVYYDKNFSDLTIKLVDDKKEEKIQVHKCILYSKNPYFENMLNNNFKESSESEITIIVPNIDAAKIVIESIYDINHTIDLDWKLQIDVYKCKDFFFQEKIFPKIKISAEEFDKFLNLIDSLGYPSDIVECIIKNLPENYDLEQFPTELLQSMYDLCDAYNIVKELRYNIIVSSLKTGKKIIKSRLECDYYLCYDYIPETNELIVLENEDKCENCLSMYKINLVSKKINDIMVNEDYHIPLGIKYVSDGKVLIHHDQKLTVYDVKKQSFSKHFSKEIEHFSYCDYLCHTVISYHGFIEVFDVSGNSINKYEKYNVGNIIINSNINVVIFRVGVKINIWNYLNNEIKIIKLKSSYSCKYTLSPNNKHLIVRVGDNIIVYNVISCEKVKKFKPNKNSDITDLDFKIGGELIVSCGKFIYTYDKEYNQINCVKNKHHIYNIKLIPGKNYQLAKKIHNILETRK</sequence>
<reference evidence="3" key="1">
    <citation type="submission" date="2011-10" db="EMBL/GenBank/DDBJ databases">
        <title>Provirophages and transpovirons: unique mobilome of giant viruses.</title>
        <authorList>
            <person name="Desnues C."/>
            <person name="LaScola B."/>
            <person name="Yutin N."/>
            <person name="Fournous G."/>
            <person name="Koonin E."/>
            <person name="Raoult D."/>
        </authorList>
    </citation>
    <scope>NUCLEOTIDE SEQUENCE</scope>
    <source>
        <strain evidence="3">Mv13-mv</strain>
    </source>
</reference>
<dbReference type="InterPro" id="IPR011333">
    <property type="entry name" value="SKP1/BTB/POZ_sf"/>
</dbReference>
<organism evidence="3">
    <name type="scientific">Moumouvirus sp. 'Monve'</name>
    <dbReference type="NCBI Taxonomy" id="1128131"/>
    <lineage>
        <taxon>Viruses</taxon>
        <taxon>Varidnaviria</taxon>
        <taxon>Bamfordvirae</taxon>
        <taxon>Nucleocytoviricota</taxon>
        <taxon>Megaviricetes</taxon>
        <taxon>Imitervirales</taxon>
        <taxon>Mimiviridae</taxon>
        <taxon>Megamimivirinae</taxon>
        <taxon>Moumouvirus</taxon>
    </lineage>
</organism>
<dbReference type="SUPFAM" id="SSF50969">
    <property type="entry name" value="YVTN repeat-like/Quinoprotein amine dehydrogenase"/>
    <property type="match status" value="1"/>
</dbReference>
<name>H2ED02_9VIRU</name>
<protein>
    <submittedName>
        <fullName evidence="3">Putative BTB_POZ domain-containing protein</fullName>
    </submittedName>
</protein>
<comment type="similarity">
    <text evidence="1">Belongs to the mimivirus BTB/WD family.</text>
</comment>
<dbReference type="SUPFAM" id="SSF54695">
    <property type="entry name" value="POZ domain"/>
    <property type="match status" value="1"/>
</dbReference>
<proteinExistence type="inferred from homology"/>
<evidence type="ECO:0000256" key="1">
    <source>
        <dbReference type="ARBA" id="ARBA00006497"/>
    </source>
</evidence>
<evidence type="ECO:0000313" key="3">
    <source>
        <dbReference type="EMBL" id="AEX62275.1"/>
    </source>
</evidence>
<dbReference type="InterPro" id="IPR015943">
    <property type="entry name" value="WD40/YVTN_repeat-like_dom_sf"/>
</dbReference>
<dbReference type="InterPro" id="IPR000210">
    <property type="entry name" value="BTB/POZ_dom"/>
</dbReference>
<dbReference type="EMBL" id="JN885995">
    <property type="protein sequence ID" value="AEX62275.1"/>
    <property type="molecule type" value="Genomic_DNA"/>
</dbReference>
<dbReference type="Pfam" id="PF00651">
    <property type="entry name" value="BTB"/>
    <property type="match status" value="1"/>
</dbReference>
<dbReference type="Gene3D" id="2.130.10.10">
    <property type="entry name" value="YVTN repeat-like/Quinoprotein amine dehydrogenase"/>
    <property type="match status" value="1"/>
</dbReference>
<dbReference type="Gene3D" id="3.30.710.10">
    <property type="entry name" value="Potassium Channel Kv1.1, Chain A"/>
    <property type="match status" value="1"/>
</dbReference>